<comment type="catalytic activity">
    <reaction evidence="4">
        <text>3'-dephospho-CoA + ATP = ADP + CoA + H(+)</text>
        <dbReference type="Rhea" id="RHEA:18245"/>
        <dbReference type="ChEBI" id="CHEBI:15378"/>
        <dbReference type="ChEBI" id="CHEBI:30616"/>
        <dbReference type="ChEBI" id="CHEBI:57287"/>
        <dbReference type="ChEBI" id="CHEBI:57328"/>
        <dbReference type="ChEBI" id="CHEBI:456216"/>
        <dbReference type="EC" id="2.7.1.24"/>
    </reaction>
</comment>
<keyword evidence="2 4" id="KW-0418">Kinase</keyword>
<dbReference type="RefSeq" id="WP_354368960.1">
    <property type="nucleotide sequence ID" value="NZ_JBEPLN010000017.1"/>
</dbReference>
<evidence type="ECO:0000256" key="1">
    <source>
        <dbReference type="ARBA" id="ARBA00022741"/>
    </source>
</evidence>
<dbReference type="PROSITE" id="PS51219">
    <property type="entry name" value="DPCK"/>
    <property type="match status" value="1"/>
</dbReference>
<keyword evidence="4" id="KW-0963">Cytoplasm</keyword>
<evidence type="ECO:0000256" key="2">
    <source>
        <dbReference type="ARBA" id="ARBA00022777"/>
    </source>
</evidence>
<sequence>MKSTLIGLTGGIASGKSTVTTILREKGYLVIDADQLVHDLQKQGGHLYQALVEAFGDEILLPSGELDRQKLAQLIFSSPFHQEKSARLQDRIIRQALWDEKERALKEHSLVFMDIPLLFEKDFGEWFDVIWLVYVDHESQVKRLMKRNGFSKEEALKRLSFQMPLEDKKVLADEVIDNRGDLVQLENQVKALLLQLLERKKD</sequence>
<dbReference type="NCBIfam" id="TIGR00152">
    <property type="entry name" value="dephospho-CoA kinase"/>
    <property type="match status" value="1"/>
</dbReference>
<organism evidence="6 7">
    <name type="scientific">Streptococcus porcorum</name>
    <dbReference type="NCBI Taxonomy" id="701526"/>
    <lineage>
        <taxon>Bacteria</taxon>
        <taxon>Bacillati</taxon>
        <taxon>Bacillota</taxon>
        <taxon>Bacilli</taxon>
        <taxon>Lactobacillales</taxon>
        <taxon>Streptococcaceae</taxon>
        <taxon>Streptococcus</taxon>
    </lineage>
</organism>
<comment type="function">
    <text evidence="4">Catalyzes the phosphorylation of the 3'-hydroxyl group of dephosphocoenzyme A to form coenzyme A.</text>
</comment>
<keyword evidence="4 6" id="KW-0808">Transferase</keyword>
<dbReference type="HAMAP" id="MF_00376">
    <property type="entry name" value="Dephospho_CoA_kinase"/>
    <property type="match status" value="1"/>
</dbReference>
<keyword evidence="7" id="KW-1185">Reference proteome</keyword>
<keyword evidence="1 4" id="KW-0547">Nucleotide-binding</keyword>
<accession>A0ABV2JFH1</accession>
<evidence type="ECO:0000313" key="7">
    <source>
        <dbReference type="Proteomes" id="UP001549037"/>
    </source>
</evidence>
<comment type="pathway">
    <text evidence="4">Cofactor biosynthesis; coenzyme A biosynthesis; CoA from (R)-pantothenate: step 5/5.</text>
</comment>
<dbReference type="SUPFAM" id="SSF52540">
    <property type="entry name" value="P-loop containing nucleoside triphosphate hydrolases"/>
    <property type="match status" value="1"/>
</dbReference>
<comment type="similarity">
    <text evidence="4">Belongs to the CoaE family.</text>
</comment>
<dbReference type="PANTHER" id="PTHR10695">
    <property type="entry name" value="DEPHOSPHO-COA KINASE-RELATED"/>
    <property type="match status" value="1"/>
</dbReference>
<dbReference type="InterPro" id="IPR027417">
    <property type="entry name" value="P-loop_NTPase"/>
</dbReference>
<evidence type="ECO:0000313" key="6">
    <source>
        <dbReference type="EMBL" id="MET3634508.1"/>
    </source>
</evidence>
<comment type="caution">
    <text evidence="6">The sequence shown here is derived from an EMBL/GenBank/DDBJ whole genome shotgun (WGS) entry which is preliminary data.</text>
</comment>
<dbReference type="GO" id="GO:0004140">
    <property type="term" value="F:dephospho-CoA kinase activity"/>
    <property type="evidence" value="ECO:0007669"/>
    <property type="project" value="UniProtKB-EC"/>
</dbReference>
<proteinExistence type="inferred from homology"/>
<dbReference type="EC" id="2.7.1.24" evidence="4 5"/>
<gene>
    <name evidence="4" type="primary">coaE</name>
    <name evidence="6" type="ORF">ABID28_001153</name>
</gene>
<dbReference type="PANTHER" id="PTHR10695:SF46">
    <property type="entry name" value="BIFUNCTIONAL COENZYME A SYNTHASE-RELATED"/>
    <property type="match status" value="1"/>
</dbReference>
<dbReference type="EMBL" id="JBEPLN010000017">
    <property type="protein sequence ID" value="MET3634508.1"/>
    <property type="molecule type" value="Genomic_DNA"/>
</dbReference>
<evidence type="ECO:0000256" key="5">
    <source>
        <dbReference type="NCBIfam" id="TIGR00152"/>
    </source>
</evidence>
<keyword evidence="4" id="KW-0173">Coenzyme A biosynthesis</keyword>
<evidence type="ECO:0000256" key="3">
    <source>
        <dbReference type="ARBA" id="ARBA00022840"/>
    </source>
</evidence>
<dbReference type="Pfam" id="PF01121">
    <property type="entry name" value="CoaE"/>
    <property type="match status" value="1"/>
</dbReference>
<evidence type="ECO:0000256" key="4">
    <source>
        <dbReference type="HAMAP-Rule" id="MF_00376"/>
    </source>
</evidence>
<reference evidence="6 7" key="1">
    <citation type="submission" date="2024-06" db="EMBL/GenBank/DDBJ databases">
        <title>Genomic Encyclopedia of Type Strains, Phase IV (KMG-IV): sequencing the most valuable type-strain genomes for metagenomic binning, comparative biology and taxonomic classification.</title>
        <authorList>
            <person name="Goeker M."/>
        </authorList>
    </citation>
    <scope>NUCLEOTIDE SEQUENCE [LARGE SCALE GENOMIC DNA]</scope>
    <source>
        <strain evidence="6 7">DSM 28302</strain>
    </source>
</reference>
<comment type="subcellular location">
    <subcellularLocation>
        <location evidence="4">Cytoplasm</location>
    </subcellularLocation>
</comment>
<keyword evidence="3 4" id="KW-0067">ATP-binding</keyword>
<dbReference type="InterPro" id="IPR001977">
    <property type="entry name" value="Depp_CoAkinase"/>
</dbReference>
<protein>
    <recommendedName>
        <fullName evidence="4 5">Dephospho-CoA kinase</fullName>
        <ecNumber evidence="4 5">2.7.1.24</ecNumber>
    </recommendedName>
    <alternativeName>
        <fullName evidence="4">Dephosphocoenzyme A kinase</fullName>
    </alternativeName>
</protein>
<dbReference type="CDD" id="cd02022">
    <property type="entry name" value="DPCK"/>
    <property type="match status" value="1"/>
</dbReference>
<dbReference type="Proteomes" id="UP001549037">
    <property type="component" value="Unassembled WGS sequence"/>
</dbReference>
<feature type="binding site" evidence="4">
    <location>
        <begin position="13"/>
        <end position="18"/>
    </location>
    <ligand>
        <name>ATP</name>
        <dbReference type="ChEBI" id="CHEBI:30616"/>
    </ligand>
</feature>
<name>A0ABV2JFH1_9STRE</name>
<dbReference type="Gene3D" id="3.40.50.300">
    <property type="entry name" value="P-loop containing nucleotide triphosphate hydrolases"/>
    <property type="match status" value="1"/>
</dbReference>